<organism evidence="2 3">
    <name type="scientific">Forsythia ovata</name>
    <dbReference type="NCBI Taxonomy" id="205694"/>
    <lineage>
        <taxon>Eukaryota</taxon>
        <taxon>Viridiplantae</taxon>
        <taxon>Streptophyta</taxon>
        <taxon>Embryophyta</taxon>
        <taxon>Tracheophyta</taxon>
        <taxon>Spermatophyta</taxon>
        <taxon>Magnoliopsida</taxon>
        <taxon>eudicotyledons</taxon>
        <taxon>Gunneridae</taxon>
        <taxon>Pentapetalae</taxon>
        <taxon>asterids</taxon>
        <taxon>lamiids</taxon>
        <taxon>Lamiales</taxon>
        <taxon>Oleaceae</taxon>
        <taxon>Forsythieae</taxon>
        <taxon>Forsythia</taxon>
    </lineage>
</organism>
<dbReference type="Proteomes" id="UP001604277">
    <property type="component" value="Unassembled WGS sequence"/>
</dbReference>
<gene>
    <name evidence="2" type="ORF">Fot_06045</name>
</gene>
<feature type="compositionally biased region" description="Polar residues" evidence="1">
    <location>
        <begin position="18"/>
        <end position="39"/>
    </location>
</feature>
<comment type="caution">
    <text evidence="2">The sequence shown here is derived from an EMBL/GenBank/DDBJ whole genome shotgun (WGS) entry which is preliminary data.</text>
</comment>
<protein>
    <submittedName>
        <fullName evidence="2">DNA (Cytosine-5)-methyltransferase DRM2</fullName>
    </submittedName>
</protein>
<feature type="region of interest" description="Disordered" evidence="1">
    <location>
        <begin position="17"/>
        <end position="42"/>
    </location>
</feature>
<proteinExistence type="predicted"/>
<evidence type="ECO:0000256" key="1">
    <source>
        <dbReference type="SAM" id="MobiDB-lite"/>
    </source>
</evidence>
<reference evidence="3" key="1">
    <citation type="submission" date="2024-07" db="EMBL/GenBank/DDBJ databases">
        <title>Two chromosome-level genome assemblies of Korean endemic species Abeliophyllum distichum and Forsythia ovata (Oleaceae).</title>
        <authorList>
            <person name="Jang H."/>
        </authorList>
    </citation>
    <scope>NUCLEOTIDE SEQUENCE [LARGE SCALE GENOMIC DNA]</scope>
</reference>
<evidence type="ECO:0000313" key="3">
    <source>
        <dbReference type="Proteomes" id="UP001604277"/>
    </source>
</evidence>
<accession>A0ABD1WS62</accession>
<dbReference type="PANTHER" id="PTHR23068:SF25">
    <property type="entry name" value="DNA (CYTOSINE-5)-METHYLTRANSFERASE DRM2"/>
    <property type="match status" value="1"/>
</dbReference>
<dbReference type="EMBL" id="JBFOLJ010000002">
    <property type="protein sequence ID" value="KAL2552426.1"/>
    <property type="molecule type" value="Genomic_DNA"/>
</dbReference>
<dbReference type="AlphaFoldDB" id="A0ABD1WS62"/>
<keyword evidence="3" id="KW-1185">Reference proteome</keyword>
<dbReference type="PANTHER" id="PTHR23068">
    <property type="entry name" value="DNA CYTOSINE-5- -METHYLTRANSFERASE 3-RELATED"/>
    <property type="match status" value="1"/>
</dbReference>
<evidence type="ECO:0000313" key="2">
    <source>
        <dbReference type="EMBL" id="KAL2552426.1"/>
    </source>
</evidence>
<dbReference type="InterPro" id="IPR050390">
    <property type="entry name" value="C5-Methyltransferase"/>
</dbReference>
<name>A0ABD1WS62_9LAMI</name>
<sequence length="165" mass="18637">MDVLFITFRVSFDRKPENSTALEDSPQQKVGDNSDSTSSEYDENFLDGLFDMDGWSENEVGDKVLPSLANMGYPVEEAEIAIERCGPEASIAVLTDFISAAQVAWEDDVYLPEDDLKPKPNYNEKRKRKFDEMSKKKIVTDKETIRLPKPMIGFGVPSELPEIVH</sequence>